<dbReference type="OrthoDB" id="1274115at2759"/>
<dbReference type="InterPro" id="IPR002347">
    <property type="entry name" value="SDR_fam"/>
</dbReference>
<dbReference type="GO" id="GO:0016491">
    <property type="term" value="F:oxidoreductase activity"/>
    <property type="evidence" value="ECO:0007669"/>
    <property type="project" value="UniProtKB-KW"/>
</dbReference>
<dbReference type="PRINTS" id="PR00081">
    <property type="entry name" value="GDHRDH"/>
</dbReference>
<proteinExistence type="inferred from homology"/>
<sequence>MASALDSNAVWFVTGCSTGIGKCFANHIYNAGHNIVATARNIDSLSYLPDGPKVLKLALDVCSEASIDAAFEAIVKRFNRLDIIINNAGFGSTGEAEGFPEEEARLQMETNFWGAVRITQKGIQTFREVNAPGQGGVVVQISSIAGYATFPGHSFYHATKFALEGFSKSVNKELNPKWNIKVMIVAPGGVNTEFHDNLMFPARNPVYANDPDTPLNRLLKFMSNFDLKANGALPERIAAVVFDTVMGQNERPLPTRLSLGTETLKFVGDEIEAVSKELNDWKDVTITVSPSSSKVDFEVKF</sequence>
<evidence type="ECO:0000313" key="5">
    <source>
        <dbReference type="Proteomes" id="UP000785200"/>
    </source>
</evidence>
<dbReference type="CDD" id="cd05374">
    <property type="entry name" value="17beta-HSD-like_SDR_c"/>
    <property type="match status" value="1"/>
</dbReference>
<name>A0A9P6VPW2_9HELO</name>
<dbReference type="Gene3D" id="3.40.50.720">
    <property type="entry name" value="NAD(P)-binding Rossmann-like Domain"/>
    <property type="match status" value="1"/>
</dbReference>
<protein>
    <submittedName>
        <fullName evidence="4">Oxidoreductase</fullName>
    </submittedName>
</protein>
<dbReference type="SUPFAM" id="SSF51735">
    <property type="entry name" value="NAD(P)-binding Rossmann-fold domains"/>
    <property type="match status" value="1"/>
</dbReference>
<dbReference type="PRINTS" id="PR00080">
    <property type="entry name" value="SDRFAMILY"/>
</dbReference>
<dbReference type="EMBL" id="VNKQ01000002">
    <property type="protein sequence ID" value="KAG0652446.1"/>
    <property type="molecule type" value="Genomic_DNA"/>
</dbReference>
<dbReference type="AlphaFoldDB" id="A0A9P6VPW2"/>
<organism evidence="4 5">
    <name type="scientific">Hyphodiscus hymeniophilus</name>
    <dbReference type="NCBI Taxonomy" id="353542"/>
    <lineage>
        <taxon>Eukaryota</taxon>
        <taxon>Fungi</taxon>
        <taxon>Dikarya</taxon>
        <taxon>Ascomycota</taxon>
        <taxon>Pezizomycotina</taxon>
        <taxon>Leotiomycetes</taxon>
        <taxon>Helotiales</taxon>
        <taxon>Hyphodiscaceae</taxon>
        <taxon>Hyphodiscus</taxon>
    </lineage>
</organism>
<evidence type="ECO:0000256" key="1">
    <source>
        <dbReference type="ARBA" id="ARBA00006484"/>
    </source>
</evidence>
<comment type="similarity">
    <text evidence="1 3">Belongs to the short-chain dehydrogenases/reductases (SDR) family.</text>
</comment>
<keyword evidence="2" id="KW-0560">Oxidoreductase</keyword>
<evidence type="ECO:0000256" key="3">
    <source>
        <dbReference type="RuleBase" id="RU000363"/>
    </source>
</evidence>
<dbReference type="PANTHER" id="PTHR43976">
    <property type="entry name" value="SHORT CHAIN DEHYDROGENASE"/>
    <property type="match status" value="1"/>
</dbReference>
<evidence type="ECO:0000313" key="4">
    <source>
        <dbReference type="EMBL" id="KAG0652446.1"/>
    </source>
</evidence>
<reference evidence="4" key="1">
    <citation type="submission" date="2019-07" db="EMBL/GenBank/DDBJ databases">
        <title>Hyphodiscus hymeniophilus genome sequencing and assembly.</title>
        <authorList>
            <person name="Kramer G."/>
            <person name="Nodwell J."/>
        </authorList>
    </citation>
    <scope>NUCLEOTIDE SEQUENCE</scope>
    <source>
        <strain evidence="4">ATCC 34498</strain>
    </source>
</reference>
<dbReference type="Pfam" id="PF00106">
    <property type="entry name" value="adh_short"/>
    <property type="match status" value="1"/>
</dbReference>
<dbReference type="InterPro" id="IPR051911">
    <property type="entry name" value="SDR_oxidoreductase"/>
</dbReference>
<dbReference type="InterPro" id="IPR036291">
    <property type="entry name" value="NAD(P)-bd_dom_sf"/>
</dbReference>
<gene>
    <name evidence="4" type="ORF">D0Z07_0330</name>
</gene>
<comment type="caution">
    <text evidence="4">The sequence shown here is derived from an EMBL/GenBank/DDBJ whole genome shotgun (WGS) entry which is preliminary data.</text>
</comment>
<dbReference type="Proteomes" id="UP000785200">
    <property type="component" value="Unassembled WGS sequence"/>
</dbReference>
<accession>A0A9P6VPW2</accession>
<keyword evidence="5" id="KW-1185">Reference proteome</keyword>
<dbReference type="PANTHER" id="PTHR43976:SF16">
    <property type="entry name" value="SHORT-CHAIN DEHYDROGENASE_REDUCTASE FAMILY PROTEIN"/>
    <property type="match status" value="1"/>
</dbReference>
<evidence type="ECO:0000256" key="2">
    <source>
        <dbReference type="ARBA" id="ARBA00023002"/>
    </source>
</evidence>